<dbReference type="GO" id="GO:0016301">
    <property type="term" value="F:kinase activity"/>
    <property type="evidence" value="ECO:0007669"/>
    <property type="project" value="UniProtKB-KW"/>
</dbReference>
<dbReference type="InterPro" id="IPR001697">
    <property type="entry name" value="Pyr_Knase"/>
</dbReference>
<dbReference type="SUPFAM" id="SSF52935">
    <property type="entry name" value="PK C-terminal domain-like"/>
    <property type="match status" value="1"/>
</dbReference>
<evidence type="ECO:0000256" key="1">
    <source>
        <dbReference type="ARBA" id="ARBA00004997"/>
    </source>
</evidence>
<keyword evidence="4 13" id="KW-0808">Transferase</keyword>
<evidence type="ECO:0000256" key="9">
    <source>
        <dbReference type="ARBA" id="ARBA00022842"/>
    </source>
</evidence>
<dbReference type="eggNOG" id="COG0469">
    <property type="taxonomic scope" value="Bacteria"/>
</dbReference>
<evidence type="ECO:0000256" key="5">
    <source>
        <dbReference type="ARBA" id="ARBA00022723"/>
    </source>
</evidence>
<dbReference type="Pfam" id="PF02887">
    <property type="entry name" value="PK_C"/>
    <property type="match status" value="1"/>
</dbReference>
<evidence type="ECO:0000256" key="11">
    <source>
        <dbReference type="ARBA" id="ARBA00023317"/>
    </source>
</evidence>
<dbReference type="InterPro" id="IPR036918">
    <property type="entry name" value="Pyrv_Knase_C_sf"/>
</dbReference>
<dbReference type="EMBL" id="CP021106">
    <property type="protein sequence ID" value="ARO87780.1"/>
    <property type="molecule type" value="Genomic_DNA"/>
</dbReference>
<dbReference type="GO" id="GO:0004743">
    <property type="term" value="F:pyruvate kinase activity"/>
    <property type="evidence" value="ECO:0007669"/>
    <property type="project" value="UniProtKB-UniRule"/>
</dbReference>
<evidence type="ECO:0000256" key="6">
    <source>
        <dbReference type="ARBA" id="ARBA00022741"/>
    </source>
</evidence>
<dbReference type="GO" id="GO:0000287">
    <property type="term" value="F:magnesium ion binding"/>
    <property type="evidence" value="ECO:0007669"/>
    <property type="project" value="UniProtKB-UniRule"/>
</dbReference>
<evidence type="ECO:0000256" key="3">
    <source>
        <dbReference type="ARBA" id="ARBA00012142"/>
    </source>
</evidence>
<keyword evidence="10 13" id="KW-0324">Glycolysis</keyword>
<name>A0A1W6SPP7_9PROT</name>
<evidence type="ECO:0000256" key="13">
    <source>
        <dbReference type="RuleBase" id="RU000504"/>
    </source>
</evidence>
<dbReference type="Pfam" id="PF00224">
    <property type="entry name" value="PK"/>
    <property type="match status" value="1"/>
</dbReference>
<dbReference type="SUPFAM" id="SSF51621">
    <property type="entry name" value="Phosphoenolpyruvate/pyruvate domain"/>
    <property type="match status" value="1"/>
</dbReference>
<keyword evidence="8" id="KW-0067">ATP-binding</keyword>
<dbReference type="EC" id="2.7.1.40" evidence="3 12"/>
<evidence type="ECO:0000256" key="8">
    <source>
        <dbReference type="ARBA" id="ARBA00022840"/>
    </source>
</evidence>
<keyword evidence="5" id="KW-0479">Metal-binding</keyword>
<protein>
    <recommendedName>
        <fullName evidence="3 12">Pyruvate kinase</fullName>
        <ecNumber evidence="3 12">2.7.1.40</ecNumber>
    </recommendedName>
</protein>
<dbReference type="GO" id="GO:0030955">
    <property type="term" value="F:potassium ion binding"/>
    <property type="evidence" value="ECO:0007669"/>
    <property type="project" value="UniProtKB-UniRule"/>
</dbReference>
<dbReference type="Gene3D" id="2.40.33.10">
    <property type="entry name" value="PK beta-barrel domain-like"/>
    <property type="match status" value="1"/>
</dbReference>
<evidence type="ECO:0000313" key="17">
    <source>
        <dbReference type="Proteomes" id="UP000012179"/>
    </source>
</evidence>
<evidence type="ECO:0000256" key="7">
    <source>
        <dbReference type="ARBA" id="ARBA00022777"/>
    </source>
</evidence>
<dbReference type="NCBIfam" id="NF004491">
    <property type="entry name" value="PRK05826.1"/>
    <property type="match status" value="1"/>
</dbReference>
<sequence>MIPHNWQRTKIVCTLGPATDPPGVIEQLIECGMDVARVNASHGGHADHARRIERVRNAANMLGQPVAILIDLPGPKFRIGDLPDNFYKLAEGEMITLIAEDSFVKEVGGNAEERSRLLPVRDPELLPALRAGESVFLADGSIELCVRITAAAGVHCEVIIGGTVRSGSGINVPESVLSEMVPTDDDRQHLAFAVAQEVEWVGVSFVQSAGDLARVRACLPSGAGERPLLMAKIEKRQALADLDAIVEASDGVMVARGDLGVETDLAEIPVVQKRIIAAANARGRPVITATQMLESMVEREHPTRAEATDVANAVLDGTDAVMLSAETAIGRFPVAAVRFLARVLAATEKGYSLRMAYDRMRATDIPSSPDNPDNALSFAACQLAARLGARAIVVPAHTMAAALAIARFRPQAPLVVVASSMRLYRSLALVRGVSPLLSIAASDTGTGTGTGPQACLIQAGEWLVAQGLAEPGDQVVLVSASSSACERADTLRTIRLSRDGGTG</sequence>
<feature type="domain" description="Pyruvate kinase C-terminal" evidence="15">
    <location>
        <begin position="375"/>
        <end position="492"/>
    </location>
</feature>
<dbReference type="Gene3D" id="3.40.1380.20">
    <property type="entry name" value="Pyruvate kinase, C-terminal domain"/>
    <property type="match status" value="1"/>
</dbReference>
<evidence type="ECO:0000259" key="15">
    <source>
        <dbReference type="Pfam" id="PF02887"/>
    </source>
</evidence>
<evidence type="ECO:0000313" key="16">
    <source>
        <dbReference type="EMBL" id="ARO87780.1"/>
    </source>
</evidence>
<dbReference type="SUPFAM" id="SSF50800">
    <property type="entry name" value="PK beta-barrel domain-like"/>
    <property type="match status" value="1"/>
</dbReference>
<proteinExistence type="inferred from homology"/>
<keyword evidence="7 13" id="KW-0418">Kinase</keyword>
<dbReference type="InterPro" id="IPR015813">
    <property type="entry name" value="Pyrv/PenolPyrv_kinase-like_dom"/>
</dbReference>
<dbReference type="NCBIfam" id="TIGR01064">
    <property type="entry name" value="pyruv_kin"/>
    <property type="match status" value="1"/>
</dbReference>
<reference evidence="16 17" key="1">
    <citation type="journal article" date="2015" name="Int. J. Syst. Evol. Microbiol.">
        <title>Nitrosospira lacus sp. nov., a psychrotolerant, ammonia-oxidizing bacterium from sandy lake sediment.</title>
        <authorList>
            <person name="Urakawa H."/>
            <person name="Garcia J.C."/>
            <person name="Nielsen J.L."/>
            <person name="Le V.Q."/>
            <person name="Kozlowski J.A."/>
            <person name="Stein L.Y."/>
            <person name="Lim C.K."/>
            <person name="Pommerening-Roser A."/>
            <person name="Martens-Habbena W."/>
            <person name="Stahl D.A."/>
            <person name="Klotz M.G."/>
        </authorList>
    </citation>
    <scope>NUCLEOTIDE SEQUENCE [LARGE SCALE GENOMIC DNA]</scope>
    <source>
        <strain evidence="16 17">APG3</strain>
    </source>
</reference>
<dbReference type="PRINTS" id="PR01050">
    <property type="entry name" value="PYRUVTKNASE"/>
</dbReference>
<accession>A0A1W6SPP7</accession>
<dbReference type="Gene3D" id="3.20.20.60">
    <property type="entry name" value="Phosphoenolpyruvate-binding domains"/>
    <property type="match status" value="1"/>
</dbReference>
<dbReference type="AlphaFoldDB" id="A0A1W6SPP7"/>
<evidence type="ECO:0000256" key="4">
    <source>
        <dbReference type="ARBA" id="ARBA00022679"/>
    </source>
</evidence>
<dbReference type="Proteomes" id="UP000012179">
    <property type="component" value="Chromosome"/>
</dbReference>
<dbReference type="GO" id="GO:0005524">
    <property type="term" value="F:ATP binding"/>
    <property type="evidence" value="ECO:0007669"/>
    <property type="project" value="UniProtKB-KW"/>
</dbReference>
<dbReference type="InterPro" id="IPR015793">
    <property type="entry name" value="Pyrv_Knase_brl"/>
</dbReference>
<dbReference type="InterPro" id="IPR040442">
    <property type="entry name" value="Pyrv_kinase-like_dom_sf"/>
</dbReference>
<gene>
    <name evidence="16" type="ORF">EBAPG3_008365</name>
</gene>
<dbReference type="InterPro" id="IPR015806">
    <property type="entry name" value="Pyrv_Knase_insert_dom_sf"/>
</dbReference>
<comment type="pathway">
    <text evidence="1 13">Carbohydrate degradation; glycolysis; pyruvate from D-glyceraldehyde 3-phosphate: step 5/5.</text>
</comment>
<keyword evidence="6" id="KW-0547">Nucleotide-binding</keyword>
<dbReference type="PANTHER" id="PTHR11817">
    <property type="entry name" value="PYRUVATE KINASE"/>
    <property type="match status" value="1"/>
</dbReference>
<dbReference type="UniPathway" id="UPA00109">
    <property type="reaction ID" value="UER00188"/>
</dbReference>
<keyword evidence="9 13" id="KW-0460">Magnesium</keyword>
<dbReference type="OrthoDB" id="9812123at2"/>
<dbReference type="InterPro" id="IPR011037">
    <property type="entry name" value="Pyrv_Knase-like_insert_dom_sf"/>
</dbReference>
<dbReference type="RefSeq" id="WP_040851838.1">
    <property type="nucleotide sequence ID" value="NZ_CP021106.3"/>
</dbReference>
<dbReference type="InterPro" id="IPR015795">
    <property type="entry name" value="Pyrv_Knase_C"/>
</dbReference>
<comment type="similarity">
    <text evidence="2 13">Belongs to the pyruvate kinase family.</text>
</comment>
<evidence type="ECO:0000256" key="2">
    <source>
        <dbReference type="ARBA" id="ARBA00008663"/>
    </source>
</evidence>
<dbReference type="KEGG" id="nlc:EBAPG3_008365"/>
<evidence type="ECO:0000256" key="10">
    <source>
        <dbReference type="ARBA" id="ARBA00023152"/>
    </source>
</evidence>
<keyword evidence="11 16" id="KW-0670">Pyruvate</keyword>
<feature type="domain" description="Pyruvate kinase barrel" evidence="14">
    <location>
        <begin position="7"/>
        <end position="337"/>
    </location>
</feature>
<comment type="catalytic activity">
    <reaction evidence="13">
        <text>pyruvate + ATP = phosphoenolpyruvate + ADP + H(+)</text>
        <dbReference type="Rhea" id="RHEA:18157"/>
        <dbReference type="ChEBI" id="CHEBI:15361"/>
        <dbReference type="ChEBI" id="CHEBI:15378"/>
        <dbReference type="ChEBI" id="CHEBI:30616"/>
        <dbReference type="ChEBI" id="CHEBI:58702"/>
        <dbReference type="ChEBI" id="CHEBI:456216"/>
        <dbReference type="EC" id="2.7.1.40"/>
    </reaction>
</comment>
<organism evidence="16 17">
    <name type="scientific">Nitrosospira lacus</name>
    <dbReference type="NCBI Taxonomy" id="1288494"/>
    <lineage>
        <taxon>Bacteria</taxon>
        <taxon>Pseudomonadati</taxon>
        <taxon>Pseudomonadota</taxon>
        <taxon>Betaproteobacteria</taxon>
        <taxon>Nitrosomonadales</taxon>
        <taxon>Nitrosomonadaceae</taxon>
        <taxon>Nitrosospira</taxon>
    </lineage>
</organism>
<evidence type="ECO:0000256" key="12">
    <source>
        <dbReference type="NCBIfam" id="TIGR01064"/>
    </source>
</evidence>
<evidence type="ECO:0000259" key="14">
    <source>
        <dbReference type="Pfam" id="PF00224"/>
    </source>
</evidence>
<keyword evidence="17" id="KW-1185">Reference proteome</keyword>